<dbReference type="InterPro" id="IPR003018">
    <property type="entry name" value="GAF"/>
</dbReference>
<dbReference type="SMART" id="SM00091">
    <property type="entry name" value="PAS"/>
    <property type="match status" value="2"/>
</dbReference>
<dbReference type="Gene3D" id="3.30.565.10">
    <property type="entry name" value="Histidine kinase-like ATPase, C-terminal domain"/>
    <property type="match status" value="1"/>
</dbReference>
<dbReference type="SUPFAM" id="SSF55781">
    <property type="entry name" value="GAF domain-like"/>
    <property type="match status" value="2"/>
</dbReference>
<evidence type="ECO:0000259" key="15">
    <source>
        <dbReference type="PROSITE" id="PS50110"/>
    </source>
</evidence>
<keyword evidence="9" id="KW-0067">ATP-binding</keyword>
<dbReference type="Gene3D" id="3.30.450.20">
    <property type="entry name" value="PAS domain"/>
    <property type="match status" value="2"/>
</dbReference>
<dbReference type="SUPFAM" id="SSF55874">
    <property type="entry name" value="ATPase domain of HSP90 chaperone/DNA topoisomerase II/histidine kinase"/>
    <property type="match status" value="1"/>
</dbReference>
<comment type="subcellular location">
    <subcellularLocation>
        <location evidence="2">Membrane</location>
    </subcellularLocation>
</comment>
<organism evidence="17 18">
    <name type="scientific">Mangrovibacterium marinum</name>
    <dbReference type="NCBI Taxonomy" id="1639118"/>
    <lineage>
        <taxon>Bacteria</taxon>
        <taxon>Pseudomonadati</taxon>
        <taxon>Bacteroidota</taxon>
        <taxon>Bacteroidia</taxon>
        <taxon>Marinilabiliales</taxon>
        <taxon>Prolixibacteraceae</taxon>
        <taxon>Mangrovibacterium</taxon>
    </lineage>
</organism>
<gene>
    <name evidence="17" type="ORF">C8N47_101195</name>
</gene>
<dbReference type="SMART" id="SM00065">
    <property type="entry name" value="GAF"/>
    <property type="match status" value="2"/>
</dbReference>
<dbReference type="GO" id="GO:0005524">
    <property type="term" value="F:ATP binding"/>
    <property type="evidence" value="ECO:0007669"/>
    <property type="project" value="UniProtKB-KW"/>
</dbReference>
<dbReference type="InterPro" id="IPR001789">
    <property type="entry name" value="Sig_transdc_resp-reg_receiver"/>
</dbReference>
<dbReference type="Pfam" id="PF00512">
    <property type="entry name" value="HisKA"/>
    <property type="match status" value="1"/>
</dbReference>
<evidence type="ECO:0000256" key="11">
    <source>
        <dbReference type="ARBA" id="ARBA00023136"/>
    </source>
</evidence>
<dbReference type="InterPro" id="IPR003661">
    <property type="entry name" value="HisK_dim/P_dom"/>
</dbReference>
<accession>A0A2T5C6G8</accession>
<feature type="domain" description="PAS" evidence="16">
    <location>
        <begin position="239"/>
        <end position="311"/>
    </location>
</feature>
<evidence type="ECO:0000256" key="3">
    <source>
        <dbReference type="ARBA" id="ARBA00012438"/>
    </source>
</evidence>
<evidence type="ECO:0000256" key="12">
    <source>
        <dbReference type="PROSITE-ProRule" id="PRU00169"/>
    </source>
</evidence>
<dbReference type="InterPro" id="IPR013655">
    <property type="entry name" value="PAS_fold_3"/>
</dbReference>
<evidence type="ECO:0000256" key="10">
    <source>
        <dbReference type="ARBA" id="ARBA00022989"/>
    </source>
</evidence>
<dbReference type="InterPro" id="IPR036097">
    <property type="entry name" value="HisK_dim/P_sf"/>
</dbReference>
<dbReference type="Gene3D" id="3.40.50.2300">
    <property type="match status" value="1"/>
</dbReference>
<keyword evidence="11" id="KW-0472">Membrane</keyword>
<keyword evidence="18" id="KW-1185">Reference proteome</keyword>
<feature type="region of interest" description="Disordered" evidence="13">
    <location>
        <begin position="1"/>
        <end position="40"/>
    </location>
</feature>
<dbReference type="PANTHER" id="PTHR43047">
    <property type="entry name" value="TWO-COMPONENT HISTIDINE PROTEIN KINASE"/>
    <property type="match status" value="1"/>
</dbReference>
<dbReference type="Gene3D" id="1.10.287.130">
    <property type="match status" value="1"/>
</dbReference>
<dbReference type="PROSITE" id="PS50112">
    <property type="entry name" value="PAS"/>
    <property type="match status" value="1"/>
</dbReference>
<dbReference type="Gene3D" id="3.30.450.40">
    <property type="match status" value="2"/>
</dbReference>
<comment type="catalytic activity">
    <reaction evidence="1">
        <text>ATP + protein L-histidine = ADP + protein N-phospho-L-histidine.</text>
        <dbReference type="EC" id="2.7.13.3"/>
    </reaction>
</comment>
<dbReference type="Proteomes" id="UP000243525">
    <property type="component" value="Unassembled WGS sequence"/>
</dbReference>
<name>A0A2T5C6G8_9BACT</name>
<dbReference type="SUPFAM" id="SSF55785">
    <property type="entry name" value="PYP-like sensor domain (PAS domain)"/>
    <property type="match status" value="2"/>
</dbReference>
<dbReference type="RefSeq" id="WP_107820647.1">
    <property type="nucleotide sequence ID" value="NZ_OY782574.1"/>
</dbReference>
<evidence type="ECO:0000256" key="2">
    <source>
        <dbReference type="ARBA" id="ARBA00004370"/>
    </source>
</evidence>
<dbReference type="CDD" id="cd16922">
    <property type="entry name" value="HATPase_EvgS-ArcB-TorS-like"/>
    <property type="match status" value="1"/>
</dbReference>
<keyword evidence="10" id="KW-1133">Transmembrane helix</keyword>
<dbReference type="GO" id="GO:0000155">
    <property type="term" value="F:phosphorelay sensor kinase activity"/>
    <property type="evidence" value="ECO:0007669"/>
    <property type="project" value="InterPro"/>
</dbReference>
<keyword evidence="7" id="KW-0547">Nucleotide-binding</keyword>
<dbReference type="SMART" id="SM00448">
    <property type="entry name" value="REC"/>
    <property type="match status" value="1"/>
</dbReference>
<sequence>MSEKKDILNNEGHERELTGNPDSAPEVGAGKVKPQENENLKQQLAELKKTLRKKDREIEKLARSNQFYEQHKILLDAATELNSAKSFHSKIEKTLALIGKQLQVSRVYIFENNEDRTTTTNTFEWCNDGIAPEIDNLQNLPYRIFPSWKVLLDTKGEICANNIRELPADIYELLEPQGIKAILAFPIRVKSHTYGFIGFDECTTPRVWNKREKELLSKFSSIISNTFERQSMEESVIKSEKRYRELTEFLPEMICEVDLNARITYVNQFALQKIGYTEQEVAEKQITVFSLFHPQDLARAKNNFTQIVSEKKSLVSEYQVKTKHNGELHVVIYTTPIIEDGSVTGLRGVMVDISKQKQSEEMVRFNLKRQKIVSKISMKLNSLDDFANQINKTIKLVGSHLNASRVYIFQNNKENSATNNTYEWCAKGVAPQMENMKNIEFDESWISLLKQQHFLGFDNFDQLPAPFSSRIRKLQEFSTIVFPLFFDNKLTGFIGYSDCSNQRPWTKSEVEFMRTVSNIVANSFIRKKTFQIMKESERENRAIIDSIPDMIFHFNETGEIISYKSSRKENFLLQNPDKQHTIFDIFEETLAANMLVAIKECLTNGSFKFDFNLLKQEELAYFEARFVVLNSNEVVAIIRDVTEAREKEKQLQEAKIKAEDVSKAKSEFLANVSHEIRTPMNAILGFSEWLYDNVDNELHRNYLHTILTSGRTLLALINDILDLSRVESGNMTIELEPMQYRVVATEIRQVFRQKLEAKNLTLNINTDPSVPGFVYMDEVRFYQILFNLIGNAIKFTGKGFINLFAYAQRTDDPTTIKLIVEIEDTGIGIPEDQQTKIFQAFSQQSGQSNRYYEGTGLGLAIVSGLLKKLNGSIRLKSKTGRGSVFTIQFNDVRVADIKEKGFIAEKEDAKLVLDPCKILIVDDVNFNILVLKRIIEFEHVTFLEATSGEQALEIMNEDQPDLVFMDIRMPGLNGYNVTEIIKENPRFKNIPVVAFTASTLAEDQERIDATFDAFLQKPVFKKEVMAVLKRFLPHKYVKDETIATKETEQSLLIDPQLKSHLPEIIGKLEGDFFRTWEEIKDDLIIYEIEDFSQKLSDYLFGQSCQFLSNYCRELNLSLQSFDIDQIEKKLSEYPELIQKLKTQL</sequence>
<reference evidence="17 18" key="1">
    <citation type="submission" date="2018-04" db="EMBL/GenBank/DDBJ databases">
        <title>Genomic Encyclopedia of Archaeal and Bacterial Type Strains, Phase II (KMG-II): from individual species to whole genera.</title>
        <authorList>
            <person name="Goeker M."/>
        </authorList>
    </citation>
    <scope>NUCLEOTIDE SEQUENCE [LARGE SCALE GENOMIC DNA]</scope>
    <source>
        <strain evidence="17 18">DSM 28823</strain>
    </source>
</reference>
<keyword evidence="4 12" id="KW-0597">Phosphoprotein</keyword>
<dbReference type="EC" id="2.7.13.3" evidence="3"/>
<dbReference type="CDD" id="cd00082">
    <property type="entry name" value="HisKA"/>
    <property type="match status" value="1"/>
</dbReference>
<proteinExistence type="predicted"/>
<dbReference type="Pfam" id="PF01590">
    <property type="entry name" value="GAF"/>
    <property type="match status" value="2"/>
</dbReference>
<dbReference type="InterPro" id="IPR005467">
    <property type="entry name" value="His_kinase_dom"/>
</dbReference>
<dbReference type="CDD" id="cd00130">
    <property type="entry name" value="PAS"/>
    <property type="match status" value="1"/>
</dbReference>
<keyword evidence="5" id="KW-0808">Transferase</keyword>
<dbReference type="InterPro" id="IPR029016">
    <property type="entry name" value="GAF-like_dom_sf"/>
</dbReference>
<dbReference type="OrthoDB" id="9796457at2"/>
<evidence type="ECO:0000256" key="5">
    <source>
        <dbReference type="ARBA" id="ARBA00022679"/>
    </source>
</evidence>
<dbReference type="InterPro" id="IPR003594">
    <property type="entry name" value="HATPase_dom"/>
</dbReference>
<comment type="caution">
    <text evidence="17">The sequence shown here is derived from an EMBL/GenBank/DDBJ whole genome shotgun (WGS) entry which is preliminary data.</text>
</comment>
<dbReference type="GO" id="GO:0005886">
    <property type="term" value="C:plasma membrane"/>
    <property type="evidence" value="ECO:0007669"/>
    <property type="project" value="TreeGrafter"/>
</dbReference>
<dbReference type="InterPro" id="IPR036890">
    <property type="entry name" value="HATPase_C_sf"/>
</dbReference>
<keyword evidence="8" id="KW-0418">Kinase</keyword>
<evidence type="ECO:0000256" key="8">
    <source>
        <dbReference type="ARBA" id="ARBA00022777"/>
    </source>
</evidence>
<evidence type="ECO:0000259" key="16">
    <source>
        <dbReference type="PROSITE" id="PS50112"/>
    </source>
</evidence>
<dbReference type="PANTHER" id="PTHR43047:SF72">
    <property type="entry name" value="OSMOSENSING HISTIDINE PROTEIN KINASE SLN1"/>
    <property type="match status" value="1"/>
</dbReference>
<dbReference type="PRINTS" id="PR00344">
    <property type="entry name" value="BCTRLSENSOR"/>
</dbReference>
<evidence type="ECO:0000256" key="1">
    <source>
        <dbReference type="ARBA" id="ARBA00000085"/>
    </source>
</evidence>
<dbReference type="InterPro" id="IPR011006">
    <property type="entry name" value="CheY-like_superfamily"/>
</dbReference>
<feature type="modified residue" description="4-aspartylphosphate" evidence="12">
    <location>
        <position position="966"/>
    </location>
</feature>
<dbReference type="SUPFAM" id="SSF52172">
    <property type="entry name" value="CheY-like"/>
    <property type="match status" value="1"/>
</dbReference>
<dbReference type="Pfam" id="PF02518">
    <property type="entry name" value="HATPase_c"/>
    <property type="match status" value="1"/>
</dbReference>
<evidence type="ECO:0000256" key="7">
    <source>
        <dbReference type="ARBA" id="ARBA00022741"/>
    </source>
</evidence>
<dbReference type="SMART" id="SM00387">
    <property type="entry name" value="HATPase_c"/>
    <property type="match status" value="1"/>
</dbReference>
<feature type="domain" description="Histidine kinase" evidence="14">
    <location>
        <begin position="671"/>
        <end position="893"/>
    </location>
</feature>
<keyword evidence="6" id="KW-0812">Transmembrane</keyword>
<dbReference type="Pfam" id="PF00072">
    <property type="entry name" value="Response_reg"/>
    <property type="match status" value="1"/>
</dbReference>
<dbReference type="Pfam" id="PF08447">
    <property type="entry name" value="PAS_3"/>
    <property type="match status" value="1"/>
</dbReference>
<protein>
    <recommendedName>
        <fullName evidence="3">histidine kinase</fullName>
        <ecNumber evidence="3">2.7.13.3</ecNumber>
    </recommendedName>
</protein>
<dbReference type="PROSITE" id="PS50110">
    <property type="entry name" value="RESPONSE_REGULATORY"/>
    <property type="match status" value="1"/>
</dbReference>
<dbReference type="FunFam" id="1.10.287.130:FF:000004">
    <property type="entry name" value="Ethylene receptor 1"/>
    <property type="match status" value="1"/>
</dbReference>
<dbReference type="PROSITE" id="PS50109">
    <property type="entry name" value="HIS_KIN"/>
    <property type="match status" value="1"/>
</dbReference>
<evidence type="ECO:0000256" key="13">
    <source>
        <dbReference type="SAM" id="MobiDB-lite"/>
    </source>
</evidence>
<dbReference type="InterPro" id="IPR000014">
    <property type="entry name" value="PAS"/>
</dbReference>
<feature type="compositionally biased region" description="Basic and acidic residues" evidence="13">
    <location>
        <begin position="1"/>
        <end position="17"/>
    </location>
</feature>
<evidence type="ECO:0000259" key="14">
    <source>
        <dbReference type="PROSITE" id="PS50109"/>
    </source>
</evidence>
<dbReference type="NCBIfam" id="TIGR00229">
    <property type="entry name" value="sensory_box"/>
    <property type="match status" value="1"/>
</dbReference>
<dbReference type="SUPFAM" id="SSF47384">
    <property type="entry name" value="Homodimeric domain of signal transducing histidine kinase"/>
    <property type="match status" value="1"/>
</dbReference>
<dbReference type="InterPro" id="IPR004358">
    <property type="entry name" value="Sig_transdc_His_kin-like_C"/>
</dbReference>
<evidence type="ECO:0000256" key="6">
    <source>
        <dbReference type="ARBA" id="ARBA00022692"/>
    </source>
</evidence>
<feature type="domain" description="Response regulatory" evidence="15">
    <location>
        <begin position="917"/>
        <end position="1032"/>
    </location>
</feature>
<evidence type="ECO:0000313" key="18">
    <source>
        <dbReference type="Proteomes" id="UP000243525"/>
    </source>
</evidence>
<evidence type="ECO:0000313" key="17">
    <source>
        <dbReference type="EMBL" id="PTN10545.1"/>
    </source>
</evidence>
<dbReference type="GO" id="GO:0009927">
    <property type="term" value="F:histidine phosphotransfer kinase activity"/>
    <property type="evidence" value="ECO:0007669"/>
    <property type="project" value="TreeGrafter"/>
</dbReference>
<dbReference type="EMBL" id="QAAD01000001">
    <property type="protein sequence ID" value="PTN10545.1"/>
    <property type="molecule type" value="Genomic_DNA"/>
</dbReference>
<dbReference type="SMART" id="SM00388">
    <property type="entry name" value="HisKA"/>
    <property type="match status" value="1"/>
</dbReference>
<evidence type="ECO:0000256" key="9">
    <source>
        <dbReference type="ARBA" id="ARBA00022840"/>
    </source>
</evidence>
<evidence type="ECO:0000256" key="4">
    <source>
        <dbReference type="ARBA" id="ARBA00022553"/>
    </source>
</evidence>
<dbReference type="FunFam" id="3.30.565.10:FF:000010">
    <property type="entry name" value="Sensor histidine kinase RcsC"/>
    <property type="match status" value="1"/>
</dbReference>
<dbReference type="InterPro" id="IPR035965">
    <property type="entry name" value="PAS-like_dom_sf"/>
</dbReference>
<dbReference type="AlphaFoldDB" id="A0A2T5C6G8"/>